<keyword evidence="6" id="KW-0949">S-adenosyl-L-methionine</keyword>
<dbReference type="InterPro" id="IPR026890">
    <property type="entry name" value="Mononeg_mRNAcap"/>
</dbReference>
<evidence type="ECO:0000256" key="3">
    <source>
        <dbReference type="ARBA" id="ARBA00022484"/>
    </source>
</evidence>
<evidence type="ECO:0000313" key="23">
    <source>
        <dbReference type="Proteomes" id="UP000297116"/>
    </source>
</evidence>
<dbReference type="PROSITE" id="PS50526">
    <property type="entry name" value="RDRP_SSRNA_NEG_NONSEG"/>
    <property type="match status" value="1"/>
</dbReference>
<evidence type="ECO:0000256" key="16">
    <source>
        <dbReference type="ARBA" id="ARBA00030436"/>
    </source>
</evidence>
<dbReference type="GO" id="GO:0005524">
    <property type="term" value="F:ATP binding"/>
    <property type="evidence" value="ECO:0007669"/>
    <property type="project" value="UniProtKB-KW"/>
</dbReference>
<keyword evidence="9" id="KW-0067">ATP-binding</keyword>
<reference evidence="22" key="1">
    <citation type="journal article" date="2018" name="Nature">
        <title>The evolutionary history of vertebrate RNA viruses.</title>
        <authorList>
            <person name="Shi M."/>
            <person name="Lin X.D."/>
            <person name="Chen X."/>
            <person name="Tian J.H."/>
            <person name="Chen L.J."/>
            <person name="Li K."/>
            <person name="Wang W."/>
            <person name="Eden J.S."/>
            <person name="Shen J.J."/>
            <person name="Liu L."/>
            <person name="Holmes E.C."/>
            <person name="Zhang Y.Z."/>
        </authorList>
    </citation>
    <scope>NUCLEOTIDE SEQUENCE [LARGE SCALE GENOMIC DNA]</scope>
    <source>
        <strain evidence="22">DSYS4497</strain>
    </source>
</reference>
<dbReference type="GeneID" id="65100053"/>
<dbReference type="GO" id="GO:0004482">
    <property type="term" value="F:mRNA 5'-cap (guanine-N7-)-methyltransferase activity"/>
    <property type="evidence" value="ECO:0007669"/>
    <property type="project" value="InterPro"/>
</dbReference>
<proteinExistence type="predicted"/>
<keyword evidence="8" id="KW-0547">Nucleotide-binding</keyword>
<evidence type="ECO:0000256" key="10">
    <source>
        <dbReference type="ARBA" id="ARBA00022844"/>
    </source>
</evidence>
<dbReference type="GO" id="GO:0003968">
    <property type="term" value="F:RNA-directed RNA polymerase activity"/>
    <property type="evidence" value="ECO:0007669"/>
    <property type="project" value="UniProtKB-KW"/>
</dbReference>
<evidence type="ECO:0000256" key="6">
    <source>
        <dbReference type="ARBA" id="ARBA00022691"/>
    </source>
</evidence>
<dbReference type="EMBL" id="MG599939">
    <property type="protein sequence ID" value="AVM87541.1"/>
    <property type="molecule type" value="Viral_cRNA"/>
</dbReference>
<evidence type="ECO:0000256" key="17">
    <source>
        <dbReference type="ARBA" id="ARBA00031012"/>
    </source>
</evidence>
<dbReference type="Proteomes" id="UP000297116">
    <property type="component" value="Segment"/>
</dbReference>
<dbReference type="InterPro" id="IPR014023">
    <property type="entry name" value="Mononeg_RNA_pol_cat"/>
</dbReference>
<keyword evidence="10" id="KW-0946">Virion</keyword>
<evidence type="ECO:0000259" key="21">
    <source>
        <dbReference type="PROSITE" id="PS50526"/>
    </source>
</evidence>
<comment type="subcellular location">
    <subcellularLocation>
        <location evidence="1">Virion</location>
    </subcellularLocation>
</comment>
<keyword evidence="3" id="KW-0696">RNA-directed RNA polymerase</keyword>
<comment type="catalytic activity">
    <reaction evidence="19">
        <text>a 5'-end (5'-triphosphoguanosine)-adenylyl-adenylyl-cytidylyl-adenosine in mRNA + 2 S-adenosyl-L-methionine = a 5'-end (N(7)-methyl 5'-triphosphoguanosine)-(2'-O-methyladenylyl)-adenylyl-cytidylyl-adenosine in mRNA + 2 S-adenosyl-L-homocysteine + H(+)</text>
        <dbReference type="Rhea" id="RHEA:65376"/>
        <dbReference type="Rhea" id="RHEA-COMP:16797"/>
        <dbReference type="Rhea" id="RHEA-COMP:16798"/>
        <dbReference type="ChEBI" id="CHEBI:15378"/>
        <dbReference type="ChEBI" id="CHEBI:57856"/>
        <dbReference type="ChEBI" id="CHEBI:59789"/>
        <dbReference type="ChEBI" id="CHEBI:156483"/>
        <dbReference type="ChEBI" id="CHEBI:156484"/>
        <dbReference type="EC" id="2.1.1.375"/>
    </reaction>
</comment>
<evidence type="ECO:0000256" key="8">
    <source>
        <dbReference type="ARBA" id="ARBA00022741"/>
    </source>
</evidence>
<comment type="catalytic activity">
    <reaction evidence="14">
        <text>a 5'-end triphospho-adenylyl-adenylyl-cytidylyl-adenosine in mRNA + GDP + H(+) = a 5'-end (5'-triphosphoguanosine)-adenylyl-adenylyl-cytidylyl-adenosine in mRNA + diphosphate</text>
        <dbReference type="Rhea" id="RHEA:65436"/>
        <dbReference type="Rhea" id="RHEA-COMP:16797"/>
        <dbReference type="Rhea" id="RHEA-COMP:16799"/>
        <dbReference type="ChEBI" id="CHEBI:15378"/>
        <dbReference type="ChEBI" id="CHEBI:33019"/>
        <dbReference type="ChEBI" id="CHEBI:58189"/>
        <dbReference type="ChEBI" id="CHEBI:156484"/>
        <dbReference type="ChEBI" id="CHEBI:156503"/>
        <dbReference type="EC" id="2.7.7.88"/>
    </reaction>
</comment>
<dbReference type="Pfam" id="PF00946">
    <property type="entry name" value="Mononeg_RNA_pol"/>
    <property type="match status" value="1"/>
</dbReference>
<accession>A0A2P1GNH0</accession>
<evidence type="ECO:0000256" key="4">
    <source>
        <dbReference type="ARBA" id="ARBA00022664"/>
    </source>
</evidence>
<evidence type="ECO:0000256" key="2">
    <source>
        <dbReference type="ARBA" id="ARBA00012494"/>
    </source>
</evidence>
<evidence type="ECO:0000313" key="22">
    <source>
        <dbReference type="EMBL" id="AVM87541.1"/>
    </source>
</evidence>
<keyword evidence="7" id="KW-0548">Nucleotidyltransferase</keyword>
<dbReference type="GO" id="GO:0044423">
    <property type="term" value="C:virion component"/>
    <property type="evidence" value="ECO:0007669"/>
    <property type="project" value="UniProtKB-KW"/>
</dbReference>
<keyword evidence="13" id="KW-0511">Multifunctional enzyme</keyword>
<protein>
    <recommendedName>
        <fullName evidence="2">RNA-directed RNA polymerase</fullName>
        <ecNumber evidence="2">2.7.7.48</ecNumber>
    </recommendedName>
    <alternativeName>
        <fullName evidence="17">Replicase</fullName>
    </alternativeName>
    <alternativeName>
        <fullName evidence="16">Transcriptase</fullName>
    </alternativeName>
</protein>
<feature type="domain" description="RdRp catalytic" evidence="21">
    <location>
        <begin position="536"/>
        <end position="709"/>
    </location>
</feature>
<evidence type="ECO:0000256" key="12">
    <source>
        <dbReference type="ARBA" id="ARBA00023042"/>
    </source>
</evidence>
<evidence type="ECO:0000256" key="7">
    <source>
        <dbReference type="ARBA" id="ARBA00022695"/>
    </source>
</evidence>
<keyword evidence="5" id="KW-0808">Transferase</keyword>
<comment type="catalytic activity">
    <reaction evidence="15">
        <text>a 5'-end (5'-triphosphoguanosine)-(2'-O-methyladenylyl)-adenylyl-cytidylyl-adenosine in mRNA + S-adenosyl-L-methionine = a 5'-end (N(7)-methyl 5'-triphosphoguanosine)-(2'-O-methyladenylyl)-adenylyl-cytidylyl-adenosine in mRNA + S-adenosyl-L-homocysteine</text>
        <dbReference type="Rhea" id="RHEA:65440"/>
        <dbReference type="Rhea" id="RHEA-COMP:16798"/>
        <dbReference type="Rhea" id="RHEA-COMP:16801"/>
        <dbReference type="ChEBI" id="CHEBI:57856"/>
        <dbReference type="ChEBI" id="CHEBI:59789"/>
        <dbReference type="ChEBI" id="CHEBI:156482"/>
        <dbReference type="ChEBI" id="CHEBI:156483"/>
    </reaction>
</comment>
<name>A0A2P1GNH0_9MONO</name>
<evidence type="ECO:0000256" key="14">
    <source>
        <dbReference type="ARBA" id="ARBA00024494"/>
    </source>
</evidence>
<evidence type="ECO:0000256" key="5">
    <source>
        <dbReference type="ARBA" id="ARBA00022679"/>
    </source>
</evidence>
<evidence type="ECO:0000256" key="13">
    <source>
        <dbReference type="ARBA" id="ARBA00023268"/>
    </source>
</evidence>
<keyword evidence="23" id="KW-1185">Reference proteome</keyword>
<evidence type="ECO:0000256" key="18">
    <source>
        <dbReference type="ARBA" id="ARBA00047332"/>
    </source>
</evidence>
<keyword evidence="12" id="KW-0506">mRNA capping</keyword>
<dbReference type="Pfam" id="PF14318">
    <property type="entry name" value="Mononeg_mRNAcap"/>
    <property type="match status" value="1"/>
</dbReference>
<evidence type="ECO:0000256" key="20">
    <source>
        <dbReference type="ARBA" id="ARBA00048548"/>
    </source>
</evidence>
<dbReference type="RefSeq" id="YP_010085030.1">
    <property type="nucleotide sequence ID" value="NC_055169.1"/>
</dbReference>
<evidence type="ECO:0000256" key="1">
    <source>
        <dbReference type="ARBA" id="ARBA00004328"/>
    </source>
</evidence>
<organism evidence="22">
    <name type="scientific">Wuhan sharpbelly bornavirus</name>
    <dbReference type="NCBI Taxonomy" id="2116489"/>
    <lineage>
        <taxon>Viruses</taxon>
        <taxon>Riboviria</taxon>
        <taxon>Orthornavirae</taxon>
        <taxon>Negarnaviricota</taxon>
        <taxon>Haploviricotina</taxon>
        <taxon>Monjiviricetes</taxon>
        <taxon>Mononegavirales</taxon>
        <taxon>Bornaviridae</taxon>
        <taxon>Cultervirus</taxon>
        <taxon>Cultervirus hemicultri</taxon>
    </lineage>
</organism>
<evidence type="ECO:0000256" key="11">
    <source>
        <dbReference type="ARBA" id="ARBA00022953"/>
    </source>
</evidence>
<comment type="catalytic activity">
    <reaction evidence="18">
        <text>a 5'-end (5'-triphosphoguanosine)-adenylyl-adenylyl-cytidylyl-adenosine in mRNA + S-adenosyl-L-methionine = a 5'-end (5'-triphosphoguanosine)-(2'-O-methyladenylyl)-adenylyl-cytidylyl-adenosine in mRNA + S-adenosyl-L-homocysteine + H(+)</text>
        <dbReference type="Rhea" id="RHEA:65380"/>
        <dbReference type="Rhea" id="RHEA-COMP:16797"/>
        <dbReference type="Rhea" id="RHEA-COMP:16801"/>
        <dbReference type="ChEBI" id="CHEBI:15378"/>
        <dbReference type="ChEBI" id="CHEBI:57856"/>
        <dbReference type="ChEBI" id="CHEBI:59789"/>
        <dbReference type="ChEBI" id="CHEBI:156482"/>
        <dbReference type="ChEBI" id="CHEBI:156484"/>
    </reaction>
</comment>
<comment type="catalytic activity">
    <reaction evidence="20">
        <text>GTP + H2O = GDP + phosphate + H(+)</text>
        <dbReference type="Rhea" id="RHEA:19669"/>
        <dbReference type="ChEBI" id="CHEBI:15377"/>
        <dbReference type="ChEBI" id="CHEBI:15378"/>
        <dbReference type="ChEBI" id="CHEBI:37565"/>
        <dbReference type="ChEBI" id="CHEBI:43474"/>
        <dbReference type="ChEBI" id="CHEBI:58189"/>
    </reaction>
</comment>
<evidence type="ECO:0000256" key="9">
    <source>
        <dbReference type="ARBA" id="ARBA00022840"/>
    </source>
</evidence>
<evidence type="ECO:0000256" key="19">
    <source>
        <dbReference type="ARBA" id="ARBA00047370"/>
    </source>
</evidence>
<keyword evidence="4" id="KW-0507">mRNA processing</keyword>
<keyword evidence="11" id="KW-0693">Viral RNA replication</keyword>
<sequence length="1729" mass="193173">MATHRTDQVLKSPLLGTEVSVALSGSRLPHHQRLISKLVGGYKLLDSKLYAKFFLSFSCMSSPLSFRSMLPVAKRLWMMTAGTWAADTALTNLVYQKLDMFYSNTRLISTLEKHVVVQRLIQGVSFSQAESISQVVGNLKFDFDQSLVLVTSHTRKEQCLMTYNHFLSFADTLRSRVHLLVAALAEDMLTKYPIQVLEYVILLIDCMDESCLKLDHDTYFNTVKSVYPYSQGSVLKYHNLTVTDTSFVQVTESVKHTLPQRLLHAIDHLSKNHPIACLEIFSITKCFFFPEINLKEGAETQFTRMRREVTDSHLLSHYGTEVRNMFVKEYIRGYFKKHNHWPPVIINEEACKSILTAYEQSDLVPTRVHHNEYRHVTLDYQGKGLTFEPDLSDIVTDKAIIESKDHWTWEYNAHAYRIKHSESLIRSTETPGVKRLIIALLQGRLDNVEEKMEPFINGRVQARDLVTVLVPKEKELKVKGRFFSKQSCHIRLYQVLAELNVKKEIMPYIRTHSMTTGATQLSHILDRVAQQITSRNAFVINLDYETWCNTFRPEFQQPICDQFDRMFRSGCFFQTGCWMPAGTMFIMQDRFNPPKQGAHGLPVEDGQTCVHGALTMGEGMRQKLWTIMTGSMEQIVLDKLGLKGEVLGQGDNQTLIVQCPIGQDKTACKDLVLEELRKYALGCGLLLKPEECWASDVLYEYGKRMYFKGSPVSNFLKIFSRITDSTGEVYPNIFSRLSCLSSSCLSGAQADFTPWPSIISGIVVYTIEQHLLLPLEITSNIQLASAVAAVGPVLGGLPSPVTLPSVFYRGMADPLTFQLRLLKVALSQGLSSAYLHQVTKLQFQETPSAFALCVDPCCLNIIPLRRPERVLRTWIEDSLFEQTSSSRIMSLVRMEPVARAEALASTLMRMEPKFSRLMSYLFTRSNAAYGISILDKFQKSSTVIALSQTMNMRSIVEESRFFQEHIVSSILSPNTTKVNILDYLHDQCTFTAAERLRRDSWKFPVPGATMPFIAEQFTLQRTATPDEVRSSIIFTVPTGVTPANLILRGSNPLYIGSRTFVKVTRGSITGLPIGKLGKMAEELVAVYDWLKLKDVGDSDGLVKVMNILLSEKGVQLPENPVVTGGTLTHRLPTASDDRAGLSGSMNTVSTHVRFTTDYMTNYSRSSKDFTIHFQAAFLHALNVMASTVHANCLEQGVYYLTACCPSCTREIGEEKFTLEGESLYSGIPLEMLPVQFTPINYTLTGDPVILASHMLGCEISESFSLESRGLSSLLDSGQSPGRLERLSLSHVACLPPRVVFCGMWYWACIHRRRHQAIKSHITAAGYVGTISPTLRWVVRWAATLSDQCSLSSLAGELCNEELLIVPGGNTRSILLSQMILAGFGLRNENAVRMLRRYNAETTHNYCQSAPPLDSLLGVVKQEVSTRKTIIPEVLCTNEYAKAPCHSHNAKLSLTHVNIGDEAQLLKAFIAKYSVGLMVVSPNTPSLIVLDLCHVTKVVIDTKGDTTLLDKAYSLDSCGAVRLRLDSDLSLSTVKSALYYYVYGQPRPLSQSNALVVASLDEPRCVAPCGTTSLIGLYQGQELVDLSDMGCLPISSPCPALLPKRGSMLKATVKAVGSIITSIYQFGADYAPLRMDWGGDIGSDKGGTHITDMIKQLHQLLELVRPAVGRPRRGRVKYYLRQIRWPLTTGYLVSLKPPGSYLWVGGEGDPGLGCLYPDKSVDITLLSHLL</sequence>
<dbReference type="KEGG" id="vg:65100053"/>
<evidence type="ECO:0000256" key="15">
    <source>
        <dbReference type="ARBA" id="ARBA00024499"/>
    </source>
</evidence>
<dbReference type="EC" id="2.7.7.48" evidence="2"/>